<name>A0ABD1WR87_9LAMI</name>
<dbReference type="Proteomes" id="UP001604277">
    <property type="component" value="Unassembled WGS sequence"/>
</dbReference>
<evidence type="ECO:0000256" key="1">
    <source>
        <dbReference type="SAM" id="MobiDB-lite"/>
    </source>
</evidence>
<dbReference type="AlphaFoldDB" id="A0ABD1WR87"/>
<keyword evidence="3" id="KW-1185">Reference proteome</keyword>
<gene>
    <name evidence="2" type="ORF">Fot_05812</name>
</gene>
<feature type="compositionally biased region" description="Acidic residues" evidence="1">
    <location>
        <begin position="113"/>
        <end position="123"/>
    </location>
</feature>
<protein>
    <submittedName>
        <fullName evidence="2">Uncharacterized protein</fullName>
    </submittedName>
</protein>
<feature type="region of interest" description="Disordered" evidence="1">
    <location>
        <begin position="89"/>
        <end position="144"/>
    </location>
</feature>
<reference evidence="3" key="1">
    <citation type="submission" date="2024-07" db="EMBL/GenBank/DDBJ databases">
        <title>Two chromosome-level genome assemblies of Korean endemic species Abeliophyllum distichum and Forsythia ovata (Oleaceae).</title>
        <authorList>
            <person name="Jang H."/>
        </authorList>
    </citation>
    <scope>NUCLEOTIDE SEQUENCE [LARGE SCALE GENOMIC DNA]</scope>
</reference>
<feature type="region of interest" description="Disordered" evidence="1">
    <location>
        <begin position="50"/>
        <end position="74"/>
    </location>
</feature>
<organism evidence="2 3">
    <name type="scientific">Forsythia ovata</name>
    <dbReference type="NCBI Taxonomy" id="205694"/>
    <lineage>
        <taxon>Eukaryota</taxon>
        <taxon>Viridiplantae</taxon>
        <taxon>Streptophyta</taxon>
        <taxon>Embryophyta</taxon>
        <taxon>Tracheophyta</taxon>
        <taxon>Spermatophyta</taxon>
        <taxon>Magnoliopsida</taxon>
        <taxon>eudicotyledons</taxon>
        <taxon>Gunneridae</taxon>
        <taxon>Pentapetalae</taxon>
        <taxon>asterids</taxon>
        <taxon>lamiids</taxon>
        <taxon>Lamiales</taxon>
        <taxon>Oleaceae</taxon>
        <taxon>Forsythieae</taxon>
        <taxon>Forsythia</taxon>
    </lineage>
</organism>
<evidence type="ECO:0000313" key="3">
    <source>
        <dbReference type="Proteomes" id="UP001604277"/>
    </source>
</evidence>
<accession>A0ABD1WR87</accession>
<evidence type="ECO:0000313" key="2">
    <source>
        <dbReference type="EMBL" id="KAL2552193.1"/>
    </source>
</evidence>
<proteinExistence type="predicted"/>
<comment type="caution">
    <text evidence="2">The sequence shown here is derived from an EMBL/GenBank/DDBJ whole genome shotgun (WGS) entry which is preliminary data.</text>
</comment>
<sequence>MPYGIGRSTLLEVYLVSPARTFVLSWESPTVKWKTNVVIEEIVESDSIRVPESQPLSGEEPPIDQESEDTYVPQSEEYQWAGHEELRPKCEDQGNVGGRPEHSDHSGASENDNLVDSDYETIEENEHGSQHTTASPVNIDMSGLGDLHDEAVEKTDTNYGNSDKLESLESDGEFRSAKIYREFEFNANVDLTNPQFKTGTTYL</sequence>
<dbReference type="EMBL" id="JBFOLJ010000002">
    <property type="protein sequence ID" value="KAL2552193.1"/>
    <property type="molecule type" value="Genomic_DNA"/>
</dbReference>